<name>A0ABT4AYG5_9ACTN</name>
<feature type="transmembrane region" description="Helical" evidence="1">
    <location>
        <begin position="246"/>
        <end position="270"/>
    </location>
</feature>
<dbReference type="Proteomes" id="UP001151002">
    <property type="component" value="Unassembled WGS sequence"/>
</dbReference>
<organism evidence="2 3">
    <name type="scientific">Paractinoplanes pyxinae</name>
    <dbReference type="NCBI Taxonomy" id="2997416"/>
    <lineage>
        <taxon>Bacteria</taxon>
        <taxon>Bacillati</taxon>
        <taxon>Actinomycetota</taxon>
        <taxon>Actinomycetes</taxon>
        <taxon>Micromonosporales</taxon>
        <taxon>Micromonosporaceae</taxon>
        <taxon>Paractinoplanes</taxon>
    </lineage>
</organism>
<keyword evidence="1" id="KW-0812">Transmembrane</keyword>
<keyword evidence="1" id="KW-0472">Membrane</keyword>
<keyword evidence="3" id="KW-1185">Reference proteome</keyword>
<accession>A0ABT4AYG5</accession>
<keyword evidence="1" id="KW-1133">Transmembrane helix</keyword>
<evidence type="ECO:0000313" key="3">
    <source>
        <dbReference type="Proteomes" id="UP001151002"/>
    </source>
</evidence>
<dbReference type="EMBL" id="JAPNTZ010000005">
    <property type="protein sequence ID" value="MCY1139250.1"/>
    <property type="molecule type" value="Genomic_DNA"/>
</dbReference>
<reference evidence="2" key="1">
    <citation type="submission" date="2022-11" db="EMBL/GenBank/DDBJ databases">
        <authorList>
            <person name="Somphong A."/>
            <person name="Phongsopitanun W."/>
        </authorList>
    </citation>
    <scope>NUCLEOTIDE SEQUENCE</scope>
    <source>
        <strain evidence="2">Pm04-4</strain>
    </source>
</reference>
<feature type="transmembrane region" description="Helical" evidence="1">
    <location>
        <begin position="318"/>
        <end position="344"/>
    </location>
</feature>
<proteinExistence type="predicted"/>
<evidence type="ECO:0000313" key="2">
    <source>
        <dbReference type="EMBL" id="MCY1139250.1"/>
    </source>
</evidence>
<sequence length="474" mass="51144">MSVTVLADEVTQSWPTWARAAESIDRYELALTLLDATPDVDDDVTRAALLLQTGQPARALALLAAQGYGDLPDVAQAVWPDLVLGACRAAAGDTEAYRWLMACARRFDGAADGWRLCYLIAAAAAGGNDRATADQAWHALVTRYEIITPVTVAEFCAAQVAARDPYDAMAATTTLAGVVADLHVTAALERNPAPALRTASALRLRGDDAGARLLLHGVRRRIRSNAELDAALADLTPAAPMRRHRLLVVVLWCLAPLLFPLGIVGGLLVLASRLAWQRWVPIPGLNRTDSVVWRAFQSLSYDPHTDPAEPPAKDQTGYYGAAALLSLLFVALPLGGPTAAVVGFGRAGEVGTWLLLCLGIPALAFLGARQAHREMRARRHRRRREAEQRSRLSQARRCHCWQVPSTSGPFAVEYYRHHLHHEPLPMPSPVAASLGRCPTTGALWLAVDADDPARAVLLRGTPQAEPEPAPGMYL</sequence>
<evidence type="ECO:0000256" key="1">
    <source>
        <dbReference type="SAM" id="Phobius"/>
    </source>
</evidence>
<feature type="transmembrane region" description="Helical" evidence="1">
    <location>
        <begin position="350"/>
        <end position="368"/>
    </location>
</feature>
<gene>
    <name evidence="2" type="ORF">OWR29_14720</name>
</gene>
<comment type="caution">
    <text evidence="2">The sequence shown here is derived from an EMBL/GenBank/DDBJ whole genome shotgun (WGS) entry which is preliminary data.</text>
</comment>
<protein>
    <submittedName>
        <fullName evidence="2">Uncharacterized protein</fullName>
    </submittedName>
</protein>
<dbReference type="RefSeq" id="WP_267563362.1">
    <property type="nucleotide sequence ID" value="NZ_JAPNTZ010000005.1"/>
</dbReference>